<feature type="transmembrane region" description="Helical" evidence="1">
    <location>
        <begin position="36"/>
        <end position="60"/>
    </location>
</feature>
<dbReference type="Proteomes" id="UP000250088">
    <property type="component" value="Chromosome"/>
</dbReference>
<sequence length="74" mass="7941">MVLKRLLGSSATRSLTVLSVLTEAKRAYGHGNRLRALLFLGVAALAWKWALIGLVAHGVVKLLRGDRSTDSSPT</sequence>
<organism evidence="2 3">
    <name type="scientific">Natrarchaeobaculum aegyptiacum</name>
    <dbReference type="NCBI Taxonomy" id="745377"/>
    <lineage>
        <taxon>Archaea</taxon>
        <taxon>Methanobacteriati</taxon>
        <taxon>Methanobacteriota</taxon>
        <taxon>Stenosarchaea group</taxon>
        <taxon>Halobacteria</taxon>
        <taxon>Halobacteriales</taxon>
        <taxon>Natrialbaceae</taxon>
        <taxon>Natrarchaeobaculum</taxon>
    </lineage>
</organism>
<keyword evidence="1" id="KW-1133">Transmembrane helix</keyword>
<dbReference type="GeneID" id="32893488"/>
<protein>
    <submittedName>
        <fullName evidence="2">Uncharacterized protein</fullName>
    </submittedName>
</protein>
<dbReference type="OrthoDB" id="178079at2157"/>
<dbReference type="EMBL" id="CP019893">
    <property type="protein sequence ID" value="ARS89232.1"/>
    <property type="molecule type" value="Genomic_DNA"/>
</dbReference>
<keyword evidence="1" id="KW-0812">Transmembrane</keyword>
<accession>A0A2Z2HQK5</accession>
<keyword evidence="1" id="KW-0472">Membrane</keyword>
<reference evidence="3" key="1">
    <citation type="submission" date="2017-02" db="EMBL/GenBank/DDBJ databases">
        <title>Natronthermophilus aegyptiacus gen. nov.,sp. nov., an aerobic, extremely halophilic alkalithermophilic archaeon isolated from the athalassohaline Wadi An Natrun, Egypt.</title>
        <authorList>
            <person name="Zhao B."/>
        </authorList>
    </citation>
    <scope>NUCLEOTIDE SEQUENCE [LARGE SCALE GENOMIC DNA]</scope>
    <source>
        <strain evidence="3">JW/NM-HA 15</strain>
    </source>
</reference>
<evidence type="ECO:0000256" key="1">
    <source>
        <dbReference type="SAM" id="Phobius"/>
    </source>
</evidence>
<name>A0A2Z2HQK5_9EURY</name>
<evidence type="ECO:0000313" key="2">
    <source>
        <dbReference type="EMBL" id="ARS89232.1"/>
    </source>
</evidence>
<gene>
    <name evidence="2" type="ORF">B1756_05380</name>
</gene>
<dbReference type="AlphaFoldDB" id="A0A2Z2HQK5"/>
<evidence type="ECO:0000313" key="3">
    <source>
        <dbReference type="Proteomes" id="UP000250088"/>
    </source>
</evidence>
<dbReference type="RefSeq" id="WP_086887615.1">
    <property type="nucleotide sequence ID" value="NZ_CP019893.1"/>
</dbReference>
<proteinExistence type="predicted"/>
<keyword evidence="3" id="KW-1185">Reference proteome</keyword>
<dbReference type="KEGG" id="naj:B1756_05380"/>